<dbReference type="Proteomes" id="UP000217889">
    <property type="component" value="Chromosome"/>
</dbReference>
<dbReference type="GO" id="GO:0016491">
    <property type="term" value="F:oxidoreductase activity"/>
    <property type="evidence" value="ECO:0007669"/>
    <property type="project" value="UniProtKB-KW"/>
</dbReference>
<reference evidence="3 4" key="1">
    <citation type="journal article" date="2014" name="Int. J. Syst. Evol. Microbiol.">
        <title>Brachybacterium ginsengisoli sp. nov., isolated from soil of a ginseng field.</title>
        <authorList>
            <person name="Hoang V.A."/>
            <person name="Kim Y.J."/>
            <person name="Nguyen N.L."/>
            <person name="Yang D.C."/>
        </authorList>
    </citation>
    <scope>NUCLEOTIDE SEQUENCE [LARGE SCALE GENOMIC DNA]</scope>
    <source>
        <strain evidence="3 4">DCY80</strain>
    </source>
</reference>
<organism evidence="3 4">
    <name type="scientific">Brachybacterium ginsengisoli</name>
    <dbReference type="NCBI Taxonomy" id="1331682"/>
    <lineage>
        <taxon>Bacteria</taxon>
        <taxon>Bacillati</taxon>
        <taxon>Actinomycetota</taxon>
        <taxon>Actinomycetes</taxon>
        <taxon>Micrococcales</taxon>
        <taxon>Dermabacteraceae</taxon>
        <taxon>Brachybacterium</taxon>
    </lineage>
</organism>
<keyword evidence="4" id="KW-1185">Reference proteome</keyword>
<dbReference type="AlphaFoldDB" id="A0A291GUS5"/>
<dbReference type="KEGG" id="bgg:CFK41_03665"/>
<dbReference type="InterPro" id="IPR000683">
    <property type="entry name" value="Gfo/Idh/MocA-like_OxRdtase_N"/>
</dbReference>
<keyword evidence="1" id="KW-0560">Oxidoreductase</keyword>
<accession>A0A291GUS5</accession>
<proteinExistence type="predicted"/>
<feature type="domain" description="Gfo/Idh/MocA-like oxidoreductase N-terminal" evidence="2">
    <location>
        <begin position="4"/>
        <end position="121"/>
    </location>
</feature>
<evidence type="ECO:0000256" key="1">
    <source>
        <dbReference type="ARBA" id="ARBA00023002"/>
    </source>
</evidence>
<evidence type="ECO:0000259" key="2">
    <source>
        <dbReference type="Pfam" id="PF01408"/>
    </source>
</evidence>
<dbReference type="Gene3D" id="3.30.360.10">
    <property type="entry name" value="Dihydrodipicolinate Reductase, domain 2"/>
    <property type="match status" value="1"/>
</dbReference>
<dbReference type="SUPFAM" id="SSF55347">
    <property type="entry name" value="Glyceraldehyde-3-phosphate dehydrogenase-like, C-terminal domain"/>
    <property type="match status" value="1"/>
</dbReference>
<dbReference type="PANTHER" id="PTHR43818">
    <property type="entry name" value="BCDNA.GH03377"/>
    <property type="match status" value="1"/>
</dbReference>
<protein>
    <submittedName>
        <fullName evidence="3">Oxidoreductase</fullName>
    </submittedName>
</protein>
<dbReference type="RefSeq" id="WP_096798454.1">
    <property type="nucleotide sequence ID" value="NZ_CP023564.1"/>
</dbReference>
<gene>
    <name evidence="3" type="ORF">CFK41_03665</name>
</gene>
<dbReference type="OrthoDB" id="103047at2"/>
<dbReference type="Pfam" id="PF01408">
    <property type="entry name" value="GFO_IDH_MocA"/>
    <property type="match status" value="1"/>
</dbReference>
<dbReference type="InterPro" id="IPR036291">
    <property type="entry name" value="NAD(P)-bd_dom_sf"/>
</dbReference>
<dbReference type="Gene3D" id="3.40.50.720">
    <property type="entry name" value="NAD(P)-binding Rossmann-like Domain"/>
    <property type="match status" value="1"/>
</dbReference>
<sequence>MSFTLGIIGIGQFGSHFAELFAAHPEIEALYAVDAVPERIDAVEARGVTFDKRFDTLEDLLASDVDAVAIFTQRWTHGQHALAALRAGKHVYSAVPMAIEEEEIRQITEEVQRTGLVYMMGETSQYNAAVVLARRIHRSGAFGEVFYAEGDYVHDMDLGFYDAYKYSGGEQWKSTASYPPLLYPTHSIGGILGVIGERYATSVSALGRPDTRGDGVFDKDVSMFGNDVSNAFALFGMDNGGAFRTNELRRVGYPSHKRESRFRFFGEESSFEETVDVTYWHDKKRVLDVTELIATGSTMSLDDPRLADVSPALRDAFVAGAAQVHHQARLPKEFQGMPNGHEGAHHFLVDDFARAVADGHQPLVNAWQAARYTLPGVIAHQSMNQGGERLEIHDLGESPLPVVDLDADQEPLDLEALYAEQEARTGTAAE</sequence>
<dbReference type="PANTHER" id="PTHR43818:SF11">
    <property type="entry name" value="BCDNA.GH03377"/>
    <property type="match status" value="1"/>
</dbReference>
<dbReference type="EMBL" id="CP023564">
    <property type="protein sequence ID" value="ATG53975.1"/>
    <property type="molecule type" value="Genomic_DNA"/>
</dbReference>
<evidence type="ECO:0000313" key="4">
    <source>
        <dbReference type="Proteomes" id="UP000217889"/>
    </source>
</evidence>
<dbReference type="GO" id="GO:0000166">
    <property type="term" value="F:nucleotide binding"/>
    <property type="evidence" value="ECO:0007669"/>
    <property type="project" value="InterPro"/>
</dbReference>
<evidence type="ECO:0000313" key="3">
    <source>
        <dbReference type="EMBL" id="ATG53975.1"/>
    </source>
</evidence>
<dbReference type="InterPro" id="IPR050463">
    <property type="entry name" value="Gfo/Idh/MocA_oxidrdct_glycsds"/>
</dbReference>
<dbReference type="SUPFAM" id="SSF51735">
    <property type="entry name" value="NAD(P)-binding Rossmann-fold domains"/>
    <property type="match status" value="1"/>
</dbReference>
<name>A0A291GUS5_9MICO</name>